<dbReference type="AlphaFoldDB" id="A0AAE3HJM7"/>
<dbReference type="Proteomes" id="UP001205748">
    <property type="component" value="Unassembled WGS sequence"/>
</dbReference>
<sequence length="98" mass="11149">MGRKNNILYEVKVMAMKDYFKGLKSVKRISEELNINVSTVKTSVKIYCTKGESGLLPKKIHNTYSKELKQAAIEDYFAGKDSQWDISLKYGLSSHAQL</sequence>
<evidence type="ECO:0000259" key="1">
    <source>
        <dbReference type="Pfam" id="PF13518"/>
    </source>
</evidence>
<dbReference type="RefSeq" id="WP_257533039.1">
    <property type="nucleotide sequence ID" value="NZ_JANKAS010000018.1"/>
</dbReference>
<gene>
    <name evidence="2" type="ORF">NSA47_14010</name>
</gene>
<keyword evidence="3" id="KW-1185">Reference proteome</keyword>
<dbReference type="SUPFAM" id="SSF48295">
    <property type="entry name" value="TrpR-like"/>
    <property type="match status" value="1"/>
</dbReference>
<comment type="caution">
    <text evidence="2">The sequence shown here is derived from an EMBL/GenBank/DDBJ whole genome shotgun (WGS) entry which is preliminary data.</text>
</comment>
<evidence type="ECO:0000313" key="2">
    <source>
        <dbReference type="EMBL" id="MCR1900079.1"/>
    </source>
</evidence>
<dbReference type="GO" id="GO:0043565">
    <property type="term" value="F:sequence-specific DNA binding"/>
    <property type="evidence" value="ECO:0007669"/>
    <property type="project" value="InterPro"/>
</dbReference>
<dbReference type="Pfam" id="PF13518">
    <property type="entry name" value="HTH_28"/>
    <property type="match status" value="1"/>
</dbReference>
<dbReference type="EMBL" id="JANKAS010000018">
    <property type="protein sequence ID" value="MCR1900079.1"/>
    <property type="molecule type" value="Genomic_DNA"/>
</dbReference>
<name>A0AAE3HJM7_9FIRM</name>
<reference evidence="2" key="1">
    <citation type="submission" date="2022-07" db="EMBL/GenBank/DDBJ databases">
        <title>Enhanced cultured diversity of the mouse gut microbiota enables custom-made synthetic communities.</title>
        <authorList>
            <person name="Afrizal A."/>
        </authorList>
    </citation>
    <scope>NUCLEOTIDE SEQUENCE</scope>
    <source>
        <strain evidence="2">DSM 28593</strain>
    </source>
</reference>
<proteinExistence type="predicted"/>
<evidence type="ECO:0000313" key="3">
    <source>
        <dbReference type="Proteomes" id="UP001205748"/>
    </source>
</evidence>
<protein>
    <submittedName>
        <fullName evidence="2">Helix-turn-helix domain containing protein</fullName>
    </submittedName>
</protein>
<dbReference type="InterPro" id="IPR010921">
    <property type="entry name" value="Trp_repressor/repl_initiator"/>
</dbReference>
<dbReference type="InterPro" id="IPR055247">
    <property type="entry name" value="InsJ-like_HTH"/>
</dbReference>
<feature type="domain" description="Insertion element IS150 protein InsJ-like helix-turn-helix" evidence="1">
    <location>
        <begin position="16"/>
        <end position="59"/>
    </location>
</feature>
<accession>A0AAE3HJM7</accession>
<organism evidence="2 3">
    <name type="scientific">Irregularibacter muris</name>
    <dbReference type="NCBI Taxonomy" id="1796619"/>
    <lineage>
        <taxon>Bacteria</taxon>
        <taxon>Bacillati</taxon>
        <taxon>Bacillota</taxon>
        <taxon>Clostridia</taxon>
        <taxon>Eubacteriales</taxon>
        <taxon>Eubacteriaceae</taxon>
        <taxon>Irregularibacter</taxon>
    </lineage>
</organism>